<dbReference type="Pfam" id="PF10346">
    <property type="entry name" value="Con-6"/>
    <property type="match status" value="2"/>
</dbReference>
<keyword evidence="3" id="KW-1185">Reference proteome</keyword>
<gene>
    <name evidence="2" type="ORF">BJY01DRAFT_251962</name>
</gene>
<name>A0ABR4J922_9EURO</name>
<evidence type="ECO:0000256" key="1">
    <source>
        <dbReference type="SAM" id="MobiDB-lite"/>
    </source>
</evidence>
<accession>A0ABR4J922</accession>
<proteinExistence type="predicted"/>
<dbReference type="InterPro" id="IPR018824">
    <property type="entry name" value="Conidiation-specific_6"/>
</dbReference>
<evidence type="ECO:0000313" key="2">
    <source>
        <dbReference type="EMBL" id="KAL2836464.1"/>
    </source>
</evidence>
<evidence type="ECO:0000313" key="3">
    <source>
        <dbReference type="Proteomes" id="UP001610446"/>
    </source>
</evidence>
<dbReference type="PANTHER" id="PTHR36576">
    <property type="entry name" value="UPF0654 PROTEIN C11D3.01C-RELATED"/>
    <property type="match status" value="1"/>
</dbReference>
<organism evidence="2 3">
    <name type="scientific">Aspergillus pseudoustus</name>
    <dbReference type="NCBI Taxonomy" id="1810923"/>
    <lineage>
        <taxon>Eukaryota</taxon>
        <taxon>Fungi</taxon>
        <taxon>Dikarya</taxon>
        <taxon>Ascomycota</taxon>
        <taxon>Pezizomycotina</taxon>
        <taxon>Eurotiomycetes</taxon>
        <taxon>Eurotiomycetidae</taxon>
        <taxon>Eurotiales</taxon>
        <taxon>Aspergillaceae</taxon>
        <taxon>Aspergillus</taxon>
        <taxon>Aspergillus subgen. Nidulantes</taxon>
    </lineage>
</organism>
<dbReference type="InterPro" id="IPR052670">
    <property type="entry name" value="UPF0654_domain"/>
</dbReference>
<dbReference type="PANTHER" id="PTHR36576:SF2">
    <property type="entry name" value="PROTEIN CON-6, PUTATIVE (AFU_ORTHOLOGUE AFUA_4G03615)-RELATED"/>
    <property type="match status" value="1"/>
</dbReference>
<reference evidence="2 3" key="1">
    <citation type="submission" date="2024-07" db="EMBL/GenBank/DDBJ databases">
        <title>Section-level genome sequencing and comparative genomics of Aspergillus sections Usti and Cavernicolus.</title>
        <authorList>
            <consortium name="Lawrence Berkeley National Laboratory"/>
            <person name="Nybo J.L."/>
            <person name="Vesth T.C."/>
            <person name="Theobald S."/>
            <person name="Frisvad J.C."/>
            <person name="Larsen T.O."/>
            <person name="Kjaerboelling I."/>
            <person name="Rothschild-Mancinelli K."/>
            <person name="Lyhne E.K."/>
            <person name="Kogle M.E."/>
            <person name="Barry K."/>
            <person name="Clum A."/>
            <person name="Na H."/>
            <person name="Ledsgaard L."/>
            <person name="Lin J."/>
            <person name="Lipzen A."/>
            <person name="Kuo A."/>
            <person name="Riley R."/>
            <person name="Mondo S."/>
            <person name="Labutti K."/>
            <person name="Haridas S."/>
            <person name="Pangalinan J."/>
            <person name="Salamov A.A."/>
            <person name="Simmons B.A."/>
            <person name="Magnuson J.K."/>
            <person name="Chen J."/>
            <person name="Drula E."/>
            <person name="Henrissat B."/>
            <person name="Wiebenga A."/>
            <person name="Lubbers R.J."/>
            <person name="Gomes A.C."/>
            <person name="Makela M.R."/>
            <person name="Stajich J."/>
            <person name="Grigoriev I.V."/>
            <person name="Mortensen U.H."/>
            <person name="De Vries R.P."/>
            <person name="Baker S.E."/>
            <person name="Andersen M.R."/>
        </authorList>
    </citation>
    <scope>NUCLEOTIDE SEQUENCE [LARGE SCALE GENOMIC DNA]</scope>
    <source>
        <strain evidence="2 3">CBS 123904</strain>
    </source>
</reference>
<feature type="compositionally biased region" description="Basic and acidic residues" evidence="1">
    <location>
        <begin position="76"/>
        <end position="92"/>
    </location>
</feature>
<dbReference type="Proteomes" id="UP001610446">
    <property type="component" value="Unassembled WGS sequence"/>
</dbReference>
<feature type="region of interest" description="Disordered" evidence="1">
    <location>
        <begin position="1"/>
        <end position="92"/>
    </location>
</feature>
<protein>
    <submittedName>
        <fullName evidence="2">Conidiation protein 6-domain-containing protein</fullName>
    </submittedName>
</protein>
<comment type="caution">
    <text evidence="2">The sequence shown here is derived from an EMBL/GenBank/DDBJ whole genome shotgun (WGS) entry which is preliminary data.</text>
</comment>
<dbReference type="EMBL" id="JBFXLU010000178">
    <property type="protein sequence ID" value="KAL2836464.1"/>
    <property type="molecule type" value="Genomic_DNA"/>
</dbReference>
<sequence>MAEDSINAMRGYKAATNNPNISKQAKKHAESMLQDEVGGDEAQEEMYGARGDYDKSPNRVAGGLKAAMHNPGITESGKKKAKEQLGRDAPAE</sequence>